<dbReference type="InterPro" id="IPR011009">
    <property type="entry name" value="Kinase-like_dom_sf"/>
</dbReference>
<evidence type="ECO:0000256" key="7">
    <source>
        <dbReference type="ARBA" id="ARBA00022737"/>
    </source>
</evidence>
<feature type="compositionally biased region" description="Basic and acidic residues" evidence="14">
    <location>
        <begin position="67"/>
        <end position="88"/>
    </location>
</feature>
<dbReference type="InterPro" id="IPR008271">
    <property type="entry name" value="Ser/Thr_kinase_AS"/>
</dbReference>
<dbReference type="PROSITE" id="PS50222">
    <property type="entry name" value="EF_HAND_2"/>
    <property type="match status" value="4"/>
</dbReference>
<reference evidence="17 18" key="1">
    <citation type="submission" date="2019-06" db="EMBL/GenBank/DDBJ databases">
        <title>A chromosomal-level reference genome of Carpinus fangiana (Coryloideae, Betulaceae).</title>
        <authorList>
            <person name="Yang X."/>
            <person name="Wang Z."/>
            <person name="Zhang L."/>
            <person name="Hao G."/>
            <person name="Liu J."/>
            <person name="Yang Y."/>
        </authorList>
    </citation>
    <scope>NUCLEOTIDE SEQUENCE [LARGE SCALE GENOMIC DNA]</scope>
    <source>
        <strain evidence="17">Cfa_2016G</strain>
        <tissue evidence="17">Leaf</tissue>
    </source>
</reference>
<keyword evidence="9" id="KW-0418">Kinase</keyword>
<evidence type="ECO:0000256" key="10">
    <source>
        <dbReference type="ARBA" id="ARBA00022837"/>
    </source>
</evidence>
<evidence type="ECO:0000256" key="3">
    <source>
        <dbReference type="ARBA" id="ARBA00022527"/>
    </source>
</evidence>
<dbReference type="OrthoDB" id="1738954at2759"/>
<comment type="catalytic activity">
    <reaction evidence="12">
        <text>L-threonyl-[protein] + ATP = O-phospho-L-threonyl-[protein] + ADP + H(+)</text>
        <dbReference type="Rhea" id="RHEA:46608"/>
        <dbReference type="Rhea" id="RHEA-COMP:11060"/>
        <dbReference type="Rhea" id="RHEA-COMP:11605"/>
        <dbReference type="ChEBI" id="CHEBI:15378"/>
        <dbReference type="ChEBI" id="CHEBI:30013"/>
        <dbReference type="ChEBI" id="CHEBI:30616"/>
        <dbReference type="ChEBI" id="CHEBI:61977"/>
        <dbReference type="ChEBI" id="CHEBI:456216"/>
        <dbReference type="EC" id="2.7.11.1"/>
    </reaction>
</comment>
<dbReference type="Proteomes" id="UP000327013">
    <property type="component" value="Chromosome 2"/>
</dbReference>
<evidence type="ECO:0000259" key="15">
    <source>
        <dbReference type="PROSITE" id="PS50011"/>
    </source>
</evidence>
<evidence type="ECO:0000256" key="5">
    <source>
        <dbReference type="ARBA" id="ARBA00022679"/>
    </source>
</evidence>
<dbReference type="InterPro" id="IPR050205">
    <property type="entry name" value="CDPK_Ser/Thr_kinases"/>
</dbReference>
<comment type="catalytic activity">
    <reaction evidence="13">
        <text>L-seryl-[protein] + ATP = O-phospho-L-seryl-[protein] + ADP + H(+)</text>
        <dbReference type="Rhea" id="RHEA:17989"/>
        <dbReference type="Rhea" id="RHEA-COMP:9863"/>
        <dbReference type="Rhea" id="RHEA-COMP:11604"/>
        <dbReference type="ChEBI" id="CHEBI:15378"/>
        <dbReference type="ChEBI" id="CHEBI:29999"/>
        <dbReference type="ChEBI" id="CHEBI:30616"/>
        <dbReference type="ChEBI" id="CHEBI:83421"/>
        <dbReference type="ChEBI" id="CHEBI:456216"/>
        <dbReference type="EC" id="2.7.11.1"/>
    </reaction>
</comment>
<dbReference type="Gene3D" id="1.10.238.10">
    <property type="entry name" value="EF-hand"/>
    <property type="match status" value="2"/>
</dbReference>
<evidence type="ECO:0000256" key="6">
    <source>
        <dbReference type="ARBA" id="ARBA00022723"/>
    </source>
</evidence>
<dbReference type="FunFam" id="1.10.238.10:FF:000015">
    <property type="entry name" value="Calcium-dependent protein kinase 1"/>
    <property type="match status" value="1"/>
</dbReference>
<evidence type="ECO:0000256" key="4">
    <source>
        <dbReference type="ARBA" id="ARBA00022553"/>
    </source>
</evidence>
<gene>
    <name evidence="17" type="ORF">FH972_005384</name>
</gene>
<feature type="compositionally biased region" description="Low complexity" evidence="14">
    <location>
        <begin position="49"/>
        <end position="60"/>
    </location>
</feature>
<dbReference type="Gene3D" id="3.30.200.20">
    <property type="entry name" value="Phosphorylase Kinase, domain 1"/>
    <property type="match status" value="1"/>
</dbReference>
<name>A0A5N6QSL6_9ROSI</name>
<feature type="domain" description="EF-hand" evidence="16">
    <location>
        <begin position="525"/>
        <end position="560"/>
    </location>
</feature>
<dbReference type="PROSITE" id="PS00108">
    <property type="entry name" value="PROTEIN_KINASE_ST"/>
    <property type="match status" value="1"/>
</dbReference>
<organism evidence="17 18">
    <name type="scientific">Carpinus fangiana</name>
    <dbReference type="NCBI Taxonomy" id="176857"/>
    <lineage>
        <taxon>Eukaryota</taxon>
        <taxon>Viridiplantae</taxon>
        <taxon>Streptophyta</taxon>
        <taxon>Embryophyta</taxon>
        <taxon>Tracheophyta</taxon>
        <taxon>Spermatophyta</taxon>
        <taxon>Magnoliopsida</taxon>
        <taxon>eudicotyledons</taxon>
        <taxon>Gunneridae</taxon>
        <taxon>Pentapetalae</taxon>
        <taxon>rosids</taxon>
        <taxon>fabids</taxon>
        <taxon>Fagales</taxon>
        <taxon>Betulaceae</taxon>
        <taxon>Carpinus</taxon>
    </lineage>
</organism>
<keyword evidence="7" id="KW-0677">Repeat</keyword>
<dbReference type="PROSITE" id="PS00018">
    <property type="entry name" value="EF_HAND_1"/>
    <property type="match status" value="3"/>
</dbReference>
<dbReference type="Pfam" id="PF13499">
    <property type="entry name" value="EF-hand_7"/>
    <property type="match status" value="2"/>
</dbReference>
<dbReference type="SUPFAM" id="SSF56112">
    <property type="entry name" value="Protein kinase-like (PK-like)"/>
    <property type="match status" value="1"/>
</dbReference>
<dbReference type="Gene3D" id="1.10.510.10">
    <property type="entry name" value="Transferase(Phosphotransferase) domain 1"/>
    <property type="match status" value="1"/>
</dbReference>
<dbReference type="EMBL" id="CM017322">
    <property type="protein sequence ID" value="KAE8008921.1"/>
    <property type="molecule type" value="Genomic_DNA"/>
</dbReference>
<evidence type="ECO:0000313" key="18">
    <source>
        <dbReference type="Proteomes" id="UP000327013"/>
    </source>
</evidence>
<evidence type="ECO:0000256" key="11">
    <source>
        <dbReference type="ARBA" id="ARBA00022840"/>
    </source>
</evidence>
<sequence>MGIRESTKGRSFPRNHSVSDHSSSSLNSQELIAPEISKENPKDENVPHLSDQSSSSLNSQELIAPEISKENPKDEKLPAINPPKKEANVSRGINNKAYHVLGHKTANFRKLYVLGRELRRELRGSTYLCMEIATEIKYACKFISKKKLNSEEEVDDVRREIQILHHLAGHKNIVTIKAAYEDPSYVYIVMELCEGGELFERINQRRRYSEREAAELTKIIVGVVEDCHLLGVMHRDLKPENFLLLDKDDDFSLKAVDFGLAVFFKPGQVFTDMAGSGHYRAPEVINRRYGPEAEVWTAGTILYKLLSGVPPLWAETEQGVLDAVLKGHIDFESDPWPQISGSAKDLIQKMLCSRPSERLTAHEVLCHPWIRQNGVAPDTAPDPAVLSRLKQFSAMNKFKKTALRVIAERLSEEEIAGLREMFKVMDTDNSGAITYYELKAGLQRYGSVLKDTEILGLLEAADVDYSGTIEYEEFIAATIHLNKLECEENLIAAFQYFDKDGNGYITVDELQQACPEHKLHNMTVAYLEHIEDIIRDVDQDNDGRINYDEFVASMQKGNVDIGRRNTQNRLKLGSMWIVLPFS</sequence>
<feature type="compositionally biased region" description="Basic and acidic residues" evidence="14">
    <location>
        <begin position="36"/>
        <end position="46"/>
    </location>
</feature>
<keyword evidence="6" id="KW-0479">Metal-binding</keyword>
<keyword evidence="11" id="KW-0067">ATP-binding</keyword>
<evidence type="ECO:0000256" key="1">
    <source>
        <dbReference type="ARBA" id="ARBA00005354"/>
    </source>
</evidence>
<feature type="domain" description="EF-hand" evidence="16">
    <location>
        <begin position="485"/>
        <end position="520"/>
    </location>
</feature>
<evidence type="ECO:0000256" key="9">
    <source>
        <dbReference type="ARBA" id="ARBA00022777"/>
    </source>
</evidence>
<dbReference type="FunFam" id="1.10.510.10:FF:000178">
    <property type="entry name" value="Calcium-dependent protein kinase 5"/>
    <property type="match status" value="1"/>
</dbReference>
<evidence type="ECO:0000313" key="17">
    <source>
        <dbReference type="EMBL" id="KAE8008922.1"/>
    </source>
</evidence>
<evidence type="ECO:0000256" key="2">
    <source>
        <dbReference type="ARBA" id="ARBA00012513"/>
    </source>
</evidence>
<keyword evidence="8" id="KW-0547">Nucleotide-binding</keyword>
<feature type="domain" description="EF-hand" evidence="16">
    <location>
        <begin position="413"/>
        <end position="448"/>
    </location>
</feature>
<keyword evidence="3" id="KW-0723">Serine/threonine-protein kinase</keyword>
<dbReference type="SMART" id="SM00220">
    <property type="entry name" value="S_TKc"/>
    <property type="match status" value="1"/>
</dbReference>
<dbReference type="CDD" id="cd00051">
    <property type="entry name" value="EFh"/>
    <property type="match status" value="2"/>
</dbReference>
<evidence type="ECO:0000256" key="8">
    <source>
        <dbReference type="ARBA" id="ARBA00022741"/>
    </source>
</evidence>
<keyword evidence="5" id="KW-0808">Transferase</keyword>
<accession>A0A5N6QSL6</accession>
<feature type="domain" description="EF-hand" evidence="16">
    <location>
        <begin position="449"/>
        <end position="484"/>
    </location>
</feature>
<dbReference type="InterPro" id="IPR011992">
    <property type="entry name" value="EF-hand-dom_pair"/>
</dbReference>
<evidence type="ECO:0000256" key="14">
    <source>
        <dbReference type="SAM" id="MobiDB-lite"/>
    </source>
</evidence>
<feature type="region of interest" description="Disordered" evidence="14">
    <location>
        <begin position="1"/>
        <end position="88"/>
    </location>
</feature>
<dbReference type="CDD" id="cd05117">
    <property type="entry name" value="STKc_CAMK"/>
    <property type="match status" value="1"/>
</dbReference>
<dbReference type="PANTHER" id="PTHR24349">
    <property type="entry name" value="SERINE/THREONINE-PROTEIN KINASE"/>
    <property type="match status" value="1"/>
</dbReference>
<dbReference type="InterPro" id="IPR002048">
    <property type="entry name" value="EF_hand_dom"/>
</dbReference>
<proteinExistence type="inferred from homology"/>
<dbReference type="SMART" id="SM00054">
    <property type="entry name" value="EFh"/>
    <property type="match status" value="4"/>
</dbReference>
<dbReference type="EMBL" id="CM017322">
    <property type="protein sequence ID" value="KAE8008922.1"/>
    <property type="molecule type" value="Genomic_DNA"/>
</dbReference>
<dbReference type="InterPro" id="IPR000719">
    <property type="entry name" value="Prot_kinase_dom"/>
</dbReference>
<keyword evidence="10" id="KW-0106">Calcium</keyword>
<dbReference type="Pfam" id="PF00069">
    <property type="entry name" value="Pkinase"/>
    <property type="match status" value="1"/>
</dbReference>
<dbReference type="SUPFAM" id="SSF47473">
    <property type="entry name" value="EF-hand"/>
    <property type="match status" value="1"/>
</dbReference>
<dbReference type="GO" id="GO:0004674">
    <property type="term" value="F:protein serine/threonine kinase activity"/>
    <property type="evidence" value="ECO:0007669"/>
    <property type="project" value="UniProtKB-KW"/>
</dbReference>
<evidence type="ECO:0000256" key="13">
    <source>
        <dbReference type="ARBA" id="ARBA00048679"/>
    </source>
</evidence>
<dbReference type="GO" id="GO:0005509">
    <property type="term" value="F:calcium ion binding"/>
    <property type="evidence" value="ECO:0007669"/>
    <property type="project" value="InterPro"/>
</dbReference>
<feature type="domain" description="Protein kinase" evidence="15">
    <location>
        <begin position="112"/>
        <end position="370"/>
    </location>
</feature>
<dbReference type="PROSITE" id="PS50011">
    <property type="entry name" value="PROTEIN_KINASE_DOM"/>
    <property type="match status" value="1"/>
</dbReference>
<comment type="similarity">
    <text evidence="1">Belongs to the protein kinase superfamily. CAMK Ser/Thr protein kinase family. CaMK subfamily.</text>
</comment>
<dbReference type="InterPro" id="IPR018247">
    <property type="entry name" value="EF_Hand_1_Ca_BS"/>
</dbReference>
<keyword evidence="4" id="KW-0597">Phosphoprotein</keyword>
<dbReference type="GO" id="GO:0005524">
    <property type="term" value="F:ATP binding"/>
    <property type="evidence" value="ECO:0007669"/>
    <property type="project" value="UniProtKB-KW"/>
</dbReference>
<dbReference type="EC" id="2.7.11.1" evidence="2"/>
<protein>
    <recommendedName>
        <fullName evidence="2">non-specific serine/threonine protein kinase</fullName>
        <ecNumber evidence="2">2.7.11.1</ecNumber>
    </recommendedName>
</protein>
<dbReference type="AlphaFoldDB" id="A0A5N6QSL6"/>
<evidence type="ECO:0000259" key="16">
    <source>
        <dbReference type="PROSITE" id="PS50222"/>
    </source>
</evidence>
<keyword evidence="18" id="KW-1185">Reference proteome</keyword>
<evidence type="ECO:0000256" key="12">
    <source>
        <dbReference type="ARBA" id="ARBA00047899"/>
    </source>
</evidence>